<protein>
    <submittedName>
        <fullName evidence="1">Uncharacterized protein</fullName>
    </submittedName>
</protein>
<dbReference type="AlphaFoldDB" id="A0A9N8L607"/>
<sequence>MHDACTVKKTIAMLFESPNAKLFPAFNIPPPVRLSDHERAESALVSAGCSRCVLCVSSLQAGLPPTTRPLGSSLHYK</sequence>
<dbReference type="EMBL" id="LR824031">
    <property type="protein sequence ID" value="CAD0206431.1"/>
    <property type="molecule type" value="Genomic_DNA"/>
</dbReference>
<name>A0A9N8L607_CHRIL</name>
<evidence type="ECO:0000313" key="1">
    <source>
        <dbReference type="EMBL" id="CAD0206431.1"/>
    </source>
</evidence>
<gene>
    <name evidence="1" type="ORF">CINC_LOCUS8724</name>
</gene>
<evidence type="ECO:0000313" key="2">
    <source>
        <dbReference type="Proteomes" id="UP001154114"/>
    </source>
</evidence>
<dbReference type="OrthoDB" id="7465051at2759"/>
<keyword evidence="2" id="KW-1185">Reference proteome</keyword>
<dbReference type="Proteomes" id="UP001154114">
    <property type="component" value="Chromosome 28"/>
</dbReference>
<proteinExistence type="predicted"/>
<accession>A0A9N8L607</accession>
<organism evidence="1 2">
    <name type="scientific">Chrysodeixis includens</name>
    <name type="common">Soybean looper</name>
    <name type="synonym">Pseudoplusia includens</name>
    <dbReference type="NCBI Taxonomy" id="689277"/>
    <lineage>
        <taxon>Eukaryota</taxon>
        <taxon>Metazoa</taxon>
        <taxon>Ecdysozoa</taxon>
        <taxon>Arthropoda</taxon>
        <taxon>Hexapoda</taxon>
        <taxon>Insecta</taxon>
        <taxon>Pterygota</taxon>
        <taxon>Neoptera</taxon>
        <taxon>Endopterygota</taxon>
        <taxon>Lepidoptera</taxon>
        <taxon>Glossata</taxon>
        <taxon>Ditrysia</taxon>
        <taxon>Noctuoidea</taxon>
        <taxon>Noctuidae</taxon>
        <taxon>Plusiinae</taxon>
        <taxon>Chrysodeixis</taxon>
    </lineage>
</organism>
<reference evidence="1" key="1">
    <citation type="submission" date="2021-12" db="EMBL/GenBank/DDBJ databases">
        <authorList>
            <person name="King R."/>
        </authorList>
    </citation>
    <scope>NUCLEOTIDE SEQUENCE</scope>
</reference>